<protein>
    <submittedName>
        <fullName evidence="2">Alpha/beta hydrolase</fullName>
    </submittedName>
</protein>
<evidence type="ECO:0000313" key="3">
    <source>
        <dbReference type="Proteomes" id="UP001494902"/>
    </source>
</evidence>
<dbReference type="Gene3D" id="3.40.50.1820">
    <property type="entry name" value="alpha/beta hydrolase"/>
    <property type="match status" value="1"/>
</dbReference>
<evidence type="ECO:0000259" key="1">
    <source>
        <dbReference type="Pfam" id="PF00561"/>
    </source>
</evidence>
<dbReference type="InterPro" id="IPR029058">
    <property type="entry name" value="AB_hydrolase_fold"/>
</dbReference>
<dbReference type="PANTHER" id="PTHR43798">
    <property type="entry name" value="MONOACYLGLYCEROL LIPASE"/>
    <property type="match status" value="1"/>
</dbReference>
<sequence length="288" mass="30368">MDTHTLHLADAGIVYDVHGPDPASGERPLLAIGQPMDATGFRSLATHLADRRLVAYDPRGLGRSTRSDGRTDHDPHVQAADLHALIAELGAPVDLFASSGGAITALALVASYPDDVRTLVAHEPPLIEILPDAVAARRVVDGYRDAYSRRGFGAGMAAFIAATSWPGEFTDEFLAQDPPEPAAFGLPAEDDGSREDPLLSDRSRAVIELVPDTAALAAAPTRIVPAVGEETGDALTARTTRALAALLGTQVVVFPSHHGGFLDGEFGWPGKPAEFAARLREVLRDVPV</sequence>
<dbReference type="InterPro" id="IPR050266">
    <property type="entry name" value="AB_hydrolase_sf"/>
</dbReference>
<feature type="domain" description="AB hydrolase-1" evidence="1">
    <location>
        <begin position="40"/>
        <end position="163"/>
    </location>
</feature>
<dbReference type="SUPFAM" id="SSF53474">
    <property type="entry name" value="alpha/beta-Hydrolases"/>
    <property type="match status" value="1"/>
</dbReference>
<dbReference type="InterPro" id="IPR000073">
    <property type="entry name" value="AB_hydrolase_1"/>
</dbReference>
<dbReference type="GO" id="GO:0016787">
    <property type="term" value="F:hydrolase activity"/>
    <property type="evidence" value="ECO:0007669"/>
    <property type="project" value="UniProtKB-KW"/>
</dbReference>
<organism evidence="2 3">
    <name type="scientific">Pseudonocardia nematodicida</name>
    <dbReference type="NCBI Taxonomy" id="1206997"/>
    <lineage>
        <taxon>Bacteria</taxon>
        <taxon>Bacillati</taxon>
        <taxon>Actinomycetota</taxon>
        <taxon>Actinomycetes</taxon>
        <taxon>Pseudonocardiales</taxon>
        <taxon>Pseudonocardiaceae</taxon>
        <taxon>Pseudonocardia</taxon>
    </lineage>
</organism>
<dbReference type="PANTHER" id="PTHR43798:SF33">
    <property type="entry name" value="HYDROLASE, PUTATIVE (AFU_ORTHOLOGUE AFUA_2G14860)-RELATED"/>
    <property type="match status" value="1"/>
</dbReference>
<keyword evidence="2" id="KW-0378">Hydrolase</keyword>
<keyword evidence="3" id="KW-1185">Reference proteome</keyword>
<dbReference type="Proteomes" id="UP001494902">
    <property type="component" value="Unassembled WGS sequence"/>
</dbReference>
<name>A0ABV1K903_9PSEU</name>
<reference evidence="2 3" key="1">
    <citation type="submission" date="2024-03" db="EMBL/GenBank/DDBJ databases">
        <title>Draft genome sequence of Pseudonocardia nematodicida JCM 31783.</title>
        <authorList>
            <person name="Butdee W."/>
            <person name="Duangmal K."/>
        </authorList>
    </citation>
    <scope>NUCLEOTIDE SEQUENCE [LARGE SCALE GENOMIC DNA]</scope>
    <source>
        <strain evidence="2 3">JCM 31783</strain>
    </source>
</reference>
<dbReference type="RefSeq" id="WP_349298038.1">
    <property type="nucleotide sequence ID" value="NZ_JBEDNQ010000004.1"/>
</dbReference>
<proteinExistence type="predicted"/>
<evidence type="ECO:0000313" key="2">
    <source>
        <dbReference type="EMBL" id="MEQ3550960.1"/>
    </source>
</evidence>
<accession>A0ABV1K903</accession>
<comment type="caution">
    <text evidence="2">The sequence shown here is derived from an EMBL/GenBank/DDBJ whole genome shotgun (WGS) entry which is preliminary data.</text>
</comment>
<dbReference type="EMBL" id="JBEDNQ010000004">
    <property type="protein sequence ID" value="MEQ3550960.1"/>
    <property type="molecule type" value="Genomic_DNA"/>
</dbReference>
<dbReference type="Pfam" id="PF00561">
    <property type="entry name" value="Abhydrolase_1"/>
    <property type="match status" value="1"/>
</dbReference>
<gene>
    <name evidence="2" type="ORF">WIS52_10790</name>
</gene>